<evidence type="ECO:0000259" key="5">
    <source>
        <dbReference type="Pfam" id="PF04548"/>
    </source>
</evidence>
<reference evidence="6" key="1">
    <citation type="submission" date="2018-11" db="EMBL/GenBank/DDBJ databases">
        <authorList>
            <person name="Alioto T."/>
            <person name="Alioto T."/>
        </authorList>
    </citation>
    <scope>NUCLEOTIDE SEQUENCE</scope>
</reference>
<dbReference type="EMBL" id="UYJE01009761">
    <property type="protein sequence ID" value="VDI76515.1"/>
    <property type="molecule type" value="Genomic_DNA"/>
</dbReference>
<keyword evidence="3" id="KW-0175">Coiled coil</keyword>
<dbReference type="InterPro" id="IPR003961">
    <property type="entry name" value="FN3_dom"/>
</dbReference>
<gene>
    <name evidence="6" type="ORF">MGAL_10B041548</name>
</gene>
<feature type="domain" description="AIG1-type G" evidence="5">
    <location>
        <begin position="152"/>
        <end position="296"/>
    </location>
</feature>
<dbReference type="InterPro" id="IPR027417">
    <property type="entry name" value="P-loop_NTPase"/>
</dbReference>
<accession>A0A8B6HAD9</accession>
<dbReference type="Gene3D" id="2.60.40.10">
    <property type="entry name" value="Immunoglobulins"/>
    <property type="match status" value="1"/>
</dbReference>
<protein>
    <recommendedName>
        <fullName evidence="8">Fibronectin type-III domain-containing protein</fullName>
    </recommendedName>
</protein>
<dbReference type="InterPro" id="IPR006703">
    <property type="entry name" value="G_AIG1"/>
</dbReference>
<comment type="similarity">
    <text evidence="1">Belongs to the TRAFAC class TrmE-Era-EngA-EngB-Septin-like GTPase superfamily. AIG1/Toc34/Toc159-like paraseptin GTPase family. IAN subfamily.</text>
</comment>
<comment type="caution">
    <text evidence="6">The sequence shown here is derived from an EMBL/GenBank/DDBJ whole genome shotgun (WGS) entry which is preliminary data.</text>
</comment>
<dbReference type="Pfam" id="PF04548">
    <property type="entry name" value="AIG1"/>
    <property type="match status" value="1"/>
</dbReference>
<dbReference type="GO" id="GO:0005525">
    <property type="term" value="F:GTP binding"/>
    <property type="evidence" value="ECO:0007669"/>
    <property type="project" value="InterPro"/>
</dbReference>
<evidence type="ECO:0000313" key="6">
    <source>
        <dbReference type="EMBL" id="VDI76515.1"/>
    </source>
</evidence>
<dbReference type="Proteomes" id="UP000596742">
    <property type="component" value="Unassembled WGS sequence"/>
</dbReference>
<dbReference type="Gene3D" id="3.40.50.300">
    <property type="entry name" value="P-loop containing nucleotide triphosphate hydrolases"/>
    <property type="match status" value="1"/>
</dbReference>
<keyword evidence="2" id="KW-0547">Nucleotide-binding</keyword>
<name>A0A8B6HAD9_MYTGA</name>
<dbReference type="PANTHER" id="PTHR32046:SF11">
    <property type="entry name" value="IMMUNE-ASSOCIATED NUCLEOTIDE-BINDING PROTEIN 10-LIKE"/>
    <property type="match status" value="1"/>
</dbReference>
<dbReference type="InterPro" id="IPR013783">
    <property type="entry name" value="Ig-like_fold"/>
</dbReference>
<dbReference type="SUPFAM" id="SSF52540">
    <property type="entry name" value="P-loop containing nucleoside triphosphate hydrolases"/>
    <property type="match status" value="1"/>
</dbReference>
<dbReference type="AlphaFoldDB" id="A0A8B6HAD9"/>
<proteinExistence type="inferred from homology"/>
<organism evidence="6 7">
    <name type="scientific">Mytilus galloprovincialis</name>
    <name type="common">Mediterranean mussel</name>
    <dbReference type="NCBI Taxonomy" id="29158"/>
    <lineage>
        <taxon>Eukaryota</taxon>
        <taxon>Metazoa</taxon>
        <taxon>Spiralia</taxon>
        <taxon>Lophotrochozoa</taxon>
        <taxon>Mollusca</taxon>
        <taxon>Bivalvia</taxon>
        <taxon>Autobranchia</taxon>
        <taxon>Pteriomorphia</taxon>
        <taxon>Mytilida</taxon>
        <taxon>Mytiloidea</taxon>
        <taxon>Mytilidae</taxon>
        <taxon>Mytilinae</taxon>
        <taxon>Mytilus</taxon>
    </lineage>
</organism>
<dbReference type="PANTHER" id="PTHR32046">
    <property type="entry name" value="G DOMAIN-CONTAINING PROTEIN"/>
    <property type="match status" value="1"/>
</dbReference>
<keyword evidence="7" id="KW-1185">Reference proteome</keyword>
<evidence type="ECO:0000313" key="7">
    <source>
        <dbReference type="Proteomes" id="UP000596742"/>
    </source>
</evidence>
<dbReference type="CDD" id="cd00063">
    <property type="entry name" value="FN3"/>
    <property type="match status" value="1"/>
</dbReference>
<dbReference type="SUPFAM" id="SSF49265">
    <property type="entry name" value="Fibronectin type III"/>
    <property type="match status" value="1"/>
</dbReference>
<evidence type="ECO:0000256" key="3">
    <source>
        <dbReference type="SAM" id="Coils"/>
    </source>
</evidence>
<sequence length="614" mass="70297">MAQTPSSTNRSLYYEVSACNILLTWEEPTDGFEYFEIKYRDKIKEPKFNVNNVKQTVENSITLYNLRGDTEYEVKGFVIQEGDHNKIFHRFFKTKKSLIPDLIELSDKVWGNPLIYKLRCSIYEVDEGLRDCHIISDYEQPQFKDGSTREKTVLIVGATGSGKSTLIDAIINHVVNVSFGDGCRFKMIDLTDNEKLHKGKEVVSQTSSTTCYRIPSRRGFGIGFALNIIDTPGFNDTGGKSFDKKIPIQIRKLFESVIYSLHAVCIVVPLSSARLTEAEAWVFDNILSLFGSNIKSIIYPCITFDDGGDTKCLAALKAAGIPFDKSFRFNNSDLFASEPIESNWNTRKKSLEDFFKTIGNNDSQCLKNSEKVLKTRECLTIQLENIQKKIRVQVNIVNTIKKDGKLLKELESEIESNKDFTYDESVPKTVKNKSKKSSVNCNTCKETCHKNCNVPFDFLVRFCEAFSGGECKMCEKKCKSDKHEKEGFEYEIVFENVKRTKEDLEKKYKVAKKGHEKHKSKIDSTKLELQTSLQELKDTLTNVENLIASLNEIAMKKTEHFSVEKYLDELIVLEQTKREVEFPARIDFISKIKDTLKNNRQLEELIQELSIDKP</sequence>
<evidence type="ECO:0008006" key="8">
    <source>
        <dbReference type="Google" id="ProtNLM"/>
    </source>
</evidence>
<dbReference type="InterPro" id="IPR036116">
    <property type="entry name" value="FN3_sf"/>
</dbReference>
<feature type="coiled-coil region" evidence="3">
    <location>
        <begin position="494"/>
        <end position="553"/>
    </location>
</feature>
<dbReference type="OrthoDB" id="5858432at2759"/>
<evidence type="ECO:0000256" key="2">
    <source>
        <dbReference type="ARBA" id="ARBA00022741"/>
    </source>
</evidence>
<feature type="domain" description="Fibronectin type-III" evidence="4">
    <location>
        <begin position="15"/>
        <end position="75"/>
    </location>
</feature>
<dbReference type="Pfam" id="PF00041">
    <property type="entry name" value="fn3"/>
    <property type="match status" value="1"/>
</dbReference>
<evidence type="ECO:0000256" key="1">
    <source>
        <dbReference type="ARBA" id="ARBA00008535"/>
    </source>
</evidence>
<evidence type="ECO:0000259" key="4">
    <source>
        <dbReference type="Pfam" id="PF00041"/>
    </source>
</evidence>